<gene>
    <name evidence="5" type="primary">truB</name>
    <name evidence="8" type="ordered locus">Fraau_1094</name>
</gene>
<evidence type="ECO:0000256" key="2">
    <source>
        <dbReference type="ARBA" id="ARBA00005642"/>
    </source>
</evidence>
<evidence type="ECO:0000256" key="1">
    <source>
        <dbReference type="ARBA" id="ARBA00000385"/>
    </source>
</evidence>
<dbReference type="Proteomes" id="UP000005234">
    <property type="component" value="Chromosome"/>
</dbReference>
<dbReference type="STRING" id="767434.Fraau_1094"/>
<comment type="similarity">
    <text evidence="2 5">Belongs to the pseudouridine synthase TruB family. Type 1 subfamily.</text>
</comment>
<evidence type="ECO:0000313" key="8">
    <source>
        <dbReference type="EMBL" id="AFC85554.1"/>
    </source>
</evidence>
<protein>
    <recommendedName>
        <fullName evidence="5">tRNA pseudouridine synthase B</fullName>
        <ecNumber evidence="5">5.4.99.25</ecNumber>
    </recommendedName>
    <alternativeName>
        <fullName evidence="5">tRNA pseudouridine(55) synthase</fullName>
        <shortName evidence="5">Psi55 synthase</shortName>
    </alternativeName>
    <alternativeName>
        <fullName evidence="5">tRNA pseudouridylate synthase</fullName>
    </alternativeName>
    <alternativeName>
        <fullName evidence="5">tRNA-uridine isomerase</fullName>
    </alternativeName>
</protein>
<dbReference type="InterPro" id="IPR032819">
    <property type="entry name" value="TruB_C"/>
</dbReference>
<feature type="domain" description="tRNA pseudouridylate synthase B C-terminal" evidence="7">
    <location>
        <begin position="180"/>
        <end position="240"/>
    </location>
</feature>
<dbReference type="eggNOG" id="COG0130">
    <property type="taxonomic scope" value="Bacteria"/>
</dbReference>
<dbReference type="Pfam" id="PF16198">
    <property type="entry name" value="TruB_C_2"/>
    <property type="match status" value="1"/>
</dbReference>
<keyword evidence="3 5" id="KW-0819">tRNA processing</keyword>
<keyword evidence="9" id="KW-1185">Reference proteome</keyword>
<organism evidence="8 9">
    <name type="scientific">Frateuria aurantia (strain ATCC 33424 / DSM 6220 / KCTC 2777 / LMG 1558 / NBRC 3245 / NCIMB 13370)</name>
    <name type="common">Acetobacter aurantius</name>
    <dbReference type="NCBI Taxonomy" id="767434"/>
    <lineage>
        <taxon>Bacteria</taxon>
        <taxon>Pseudomonadati</taxon>
        <taxon>Pseudomonadota</taxon>
        <taxon>Gammaproteobacteria</taxon>
        <taxon>Lysobacterales</taxon>
        <taxon>Rhodanobacteraceae</taxon>
        <taxon>Frateuria</taxon>
    </lineage>
</organism>
<dbReference type="GO" id="GO:0003723">
    <property type="term" value="F:RNA binding"/>
    <property type="evidence" value="ECO:0007669"/>
    <property type="project" value="InterPro"/>
</dbReference>
<dbReference type="HAMAP" id="MF_01080">
    <property type="entry name" value="TruB_bact"/>
    <property type="match status" value="1"/>
</dbReference>
<dbReference type="Gene3D" id="3.30.2350.10">
    <property type="entry name" value="Pseudouridine synthase"/>
    <property type="match status" value="1"/>
</dbReference>
<comment type="function">
    <text evidence="5">Responsible for synthesis of pseudouridine from uracil-55 in the psi GC loop of transfer RNAs.</text>
</comment>
<dbReference type="EC" id="5.4.99.25" evidence="5"/>
<evidence type="ECO:0000259" key="6">
    <source>
        <dbReference type="Pfam" id="PF01509"/>
    </source>
</evidence>
<evidence type="ECO:0000256" key="3">
    <source>
        <dbReference type="ARBA" id="ARBA00022694"/>
    </source>
</evidence>
<dbReference type="EMBL" id="CP003350">
    <property type="protein sequence ID" value="AFC85554.1"/>
    <property type="molecule type" value="Genomic_DNA"/>
</dbReference>
<comment type="catalytic activity">
    <reaction evidence="1 5">
        <text>uridine(55) in tRNA = pseudouridine(55) in tRNA</text>
        <dbReference type="Rhea" id="RHEA:42532"/>
        <dbReference type="Rhea" id="RHEA-COMP:10101"/>
        <dbReference type="Rhea" id="RHEA-COMP:10102"/>
        <dbReference type="ChEBI" id="CHEBI:65314"/>
        <dbReference type="ChEBI" id="CHEBI:65315"/>
        <dbReference type="EC" id="5.4.99.25"/>
    </reaction>
</comment>
<dbReference type="RefSeq" id="WP_014402560.1">
    <property type="nucleotide sequence ID" value="NC_017033.1"/>
</dbReference>
<feature type="domain" description="Pseudouridine synthase II N-terminal" evidence="6">
    <location>
        <begin position="31"/>
        <end position="179"/>
    </location>
</feature>
<dbReference type="PANTHER" id="PTHR13767">
    <property type="entry name" value="TRNA-PSEUDOURIDINE SYNTHASE"/>
    <property type="match status" value="1"/>
</dbReference>
<evidence type="ECO:0000259" key="7">
    <source>
        <dbReference type="Pfam" id="PF16198"/>
    </source>
</evidence>
<proteinExistence type="inferred from homology"/>
<reference evidence="8" key="1">
    <citation type="submission" date="2012-02" db="EMBL/GenBank/DDBJ databases">
        <title>The complete genome of Frateuria aurantia DSM 6220.</title>
        <authorList>
            <consortium name="US DOE Joint Genome Institute (JGI-PGF)"/>
            <person name="Lucas S."/>
            <person name="Copeland A."/>
            <person name="Lapidus A."/>
            <person name="Glavina del Rio T."/>
            <person name="Dalin E."/>
            <person name="Tice H."/>
            <person name="Bruce D."/>
            <person name="Goodwin L."/>
            <person name="Pitluck S."/>
            <person name="Peters L."/>
            <person name="Ovchinnikova G."/>
            <person name="Teshima H."/>
            <person name="Kyrpides N."/>
            <person name="Mavromatis K."/>
            <person name="Ivanova N."/>
            <person name="Brettin T."/>
            <person name="Detter J.C."/>
            <person name="Han C."/>
            <person name="Larimer F."/>
            <person name="Land M."/>
            <person name="Hauser L."/>
            <person name="Markowitz V."/>
            <person name="Cheng J.-F."/>
            <person name="Hugenholtz P."/>
            <person name="Woyke T."/>
            <person name="Wu D."/>
            <person name="Brambilla E."/>
            <person name="Klenk H.-P."/>
            <person name="Eisen J.A."/>
        </authorList>
    </citation>
    <scope>NUCLEOTIDE SEQUENCE</scope>
    <source>
        <strain evidence="8">DSM 6220</strain>
    </source>
</reference>
<dbReference type="HOGENOM" id="CLU_032087_0_3_6"/>
<feature type="active site" description="Nucleophile" evidence="5">
    <location>
        <position position="46"/>
    </location>
</feature>
<dbReference type="GO" id="GO:1990481">
    <property type="term" value="P:mRNA pseudouridine synthesis"/>
    <property type="evidence" value="ECO:0007669"/>
    <property type="project" value="TreeGrafter"/>
</dbReference>
<evidence type="ECO:0000256" key="4">
    <source>
        <dbReference type="ARBA" id="ARBA00023235"/>
    </source>
</evidence>
<dbReference type="SUPFAM" id="SSF55120">
    <property type="entry name" value="Pseudouridine synthase"/>
    <property type="match status" value="1"/>
</dbReference>
<dbReference type="InterPro" id="IPR014780">
    <property type="entry name" value="tRNA_psdUridine_synth_TruB"/>
</dbReference>
<dbReference type="InterPro" id="IPR020103">
    <property type="entry name" value="PsdUridine_synth_cat_dom_sf"/>
</dbReference>
<sequence>MSRIVFRDLNGIVLLDKPLGLSSNQALQKARRLFRAAKGGHTGALDPQASGMLPLCFGEATKVAGLLLGSAKRYRAQVQLGATTATGDADGEVLERRAVPEISGERLHAVLASQVGRIRQQPPVYSALKVDGEPAYRRVRRGEEVEVAAREVEIFRIELLQHRADWLEIEVDCGSGTYIRSLAVDIGEALGCGAHICALRRDWVDPFQEAPMLSLEQLEQAAAESDAALLAHLLPLEQGLKRFDMIHLDADQSLAIRQGRRVVIPDQSIAETALALDEAAVPVALVHVASGGVITIQRGLNLGPAPAVEDMMPSGNGA</sequence>
<dbReference type="CDD" id="cd02573">
    <property type="entry name" value="PseudoU_synth_EcTruB"/>
    <property type="match status" value="1"/>
</dbReference>
<dbReference type="AlphaFoldDB" id="H8L3B8"/>
<dbReference type="GO" id="GO:0031119">
    <property type="term" value="P:tRNA pseudouridine synthesis"/>
    <property type="evidence" value="ECO:0007669"/>
    <property type="project" value="UniProtKB-UniRule"/>
</dbReference>
<dbReference type="Pfam" id="PF01509">
    <property type="entry name" value="TruB_N"/>
    <property type="match status" value="1"/>
</dbReference>
<dbReference type="NCBIfam" id="TIGR00431">
    <property type="entry name" value="TruB"/>
    <property type="match status" value="1"/>
</dbReference>
<name>H8L3B8_FRAAD</name>
<keyword evidence="4 5" id="KW-0413">Isomerase</keyword>
<dbReference type="InterPro" id="IPR002501">
    <property type="entry name" value="PsdUridine_synth_N"/>
</dbReference>
<dbReference type="GO" id="GO:0160148">
    <property type="term" value="F:tRNA pseudouridine(55) synthase activity"/>
    <property type="evidence" value="ECO:0007669"/>
    <property type="project" value="UniProtKB-EC"/>
</dbReference>
<dbReference type="OrthoDB" id="9802309at2"/>
<accession>H8L3B8</accession>
<evidence type="ECO:0000313" key="9">
    <source>
        <dbReference type="Proteomes" id="UP000005234"/>
    </source>
</evidence>
<evidence type="ECO:0000256" key="5">
    <source>
        <dbReference type="HAMAP-Rule" id="MF_01080"/>
    </source>
</evidence>
<dbReference type="KEGG" id="fau:Fraau_1094"/>
<dbReference type="PANTHER" id="PTHR13767:SF2">
    <property type="entry name" value="PSEUDOURIDYLATE SYNTHASE TRUB1"/>
    <property type="match status" value="1"/>
</dbReference>